<evidence type="ECO:0000313" key="1">
    <source>
        <dbReference type="EMBL" id="GFO16593.1"/>
    </source>
</evidence>
<gene>
    <name evidence="1" type="ORF">PoB_004309800</name>
</gene>
<comment type="caution">
    <text evidence="1">The sequence shown here is derived from an EMBL/GenBank/DDBJ whole genome shotgun (WGS) entry which is preliminary data.</text>
</comment>
<name>A0AAV4BBR8_9GAST</name>
<sequence length="118" mass="13339">MTRFRSYTAERHPATALATWLNYMFEFSFEDYLCSTVHTSVGNAGGRTKFSPSMDLECAGKESKTRKISRCTKIETDEAPANPRDFSHRSPPVTNCICISYLWINCVKVVINMALTCI</sequence>
<organism evidence="1 2">
    <name type="scientific">Plakobranchus ocellatus</name>
    <dbReference type="NCBI Taxonomy" id="259542"/>
    <lineage>
        <taxon>Eukaryota</taxon>
        <taxon>Metazoa</taxon>
        <taxon>Spiralia</taxon>
        <taxon>Lophotrochozoa</taxon>
        <taxon>Mollusca</taxon>
        <taxon>Gastropoda</taxon>
        <taxon>Heterobranchia</taxon>
        <taxon>Euthyneura</taxon>
        <taxon>Panpulmonata</taxon>
        <taxon>Sacoglossa</taxon>
        <taxon>Placobranchoidea</taxon>
        <taxon>Plakobranchidae</taxon>
        <taxon>Plakobranchus</taxon>
    </lineage>
</organism>
<reference evidence="1 2" key="1">
    <citation type="journal article" date="2021" name="Elife">
        <title>Chloroplast acquisition without the gene transfer in kleptoplastic sea slugs, Plakobranchus ocellatus.</title>
        <authorList>
            <person name="Maeda T."/>
            <person name="Takahashi S."/>
            <person name="Yoshida T."/>
            <person name="Shimamura S."/>
            <person name="Takaki Y."/>
            <person name="Nagai Y."/>
            <person name="Toyoda A."/>
            <person name="Suzuki Y."/>
            <person name="Arimoto A."/>
            <person name="Ishii H."/>
            <person name="Satoh N."/>
            <person name="Nishiyama T."/>
            <person name="Hasebe M."/>
            <person name="Maruyama T."/>
            <person name="Minagawa J."/>
            <person name="Obokata J."/>
            <person name="Shigenobu S."/>
        </authorList>
    </citation>
    <scope>NUCLEOTIDE SEQUENCE [LARGE SCALE GENOMIC DNA]</scope>
</reference>
<dbReference type="EMBL" id="BLXT01004673">
    <property type="protein sequence ID" value="GFO16593.1"/>
    <property type="molecule type" value="Genomic_DNA"/>
</dbReference>
<proteinExistence type="predicted"/>
<protein>
    <submittedName>
        <fullName evidence="1">Uncharacterized protein</fullName>
    </submittedName>
</protein>
<dbReference type="AlphaFoldDB" id="A0AAV4BBR8"/>
<keyword evidence="2" id="KW-1185">Reference proteome</keyword>
<accession>A0AAV4BBR8</accession>
<dbReference type="Proteomes" id="UP000735302">
    <property type="component" value="Unassembled WGS sequence"/>
</dbReference>
<evidence type="ECO:0000313" key="2">
    <source>
        <dbReference type="Proteomes" id="UP000735302"/>
    </source>
</evidence>